<proteinExistence type="predicted"/>
<evidence type="ECO:0000313" key="1">
    <source>
        <dbReference type="EMBL" id="GMT25558.1"/>
    </source>
</evidence>
<name>A0AAV5W527_9BILA</name>
<evidence type="ECO:0000313" key="2">
    <source>
        <dbReference type="Proteomes" id="UP001432322"/>
    </source>
</evidence>
<feature type="non-terminal residue" evidence="1">
    <location>
        <position position="1"/>
    </location>
</feature>
<sequence>KETIQSTHVDQDPHGDSALSAIATDVVLARSEDIPEQSIVGTSEKAIPVEAAIVTPSKDSHEQLIVGTSESAVTIEAEVVPSVDVKELRIEGTSKPELDATVKRSLDNPETEHTAAAVTVQSLAEQEESINDTTESVHRPLLSCGYRSCRAPVCEWPYSAIDPCSLTIGHEKSVLTGRCNSVLLLSCVFTLAHSDHE</sequence>
<protein>
    <submittedName>
        <fullName evidence="1">Uncharacterized protein</fullName>
    </submittedName>
</protein>
<dbReference type="Proteomes" id="UP001432322">
    <property type="component" value="Unassembled WGS sequence"/>
</dbReference>
<keyword evidence="2" id="KW-1185">Reference proteome</keyword>
<dbReference type="AlphaFoldDB" id="A0AAV5W527"/>
<comment type="caution">
    <text evidence="1">The sequence shown here is derived from an EMBL/GenBank/DDBJ whole genome shotgun (WGS) entry which is preliminary data.</text>
</comment>
<accession>A0AAV5W527</accession>
<organism evidence="1 2">
    <name type="scientific">Pristionchus fissidentatus</name>
    <dbReference type="NCBI Taxonomy" id="1538716"/>
    <lineage>
        <taxon>Eukaryota</taxon>
        <taxon>Metazoa</taxon>
        <taxon>Ecdysozoa</taxon>
        <taxon>Nematoda</taxon>
        <taxon>Chromadorea</taxon>
        <taxon>Rhabditida</taxon>
        <taxon>Rhabditina</taxon>
        <taxon>Diplogasteromorpha</taxon>
        <taxon>Diplogasteroidea</taxon>
        <taxon>Neodiplogasteridae</taxon>
        <taxon>Pristionchus</taxon>
    </lineage>
</organism>
<dbReference type="EMBL" id="BTSY01000004">
    <property type="protein sequence ID" value="GMT25558.1"/>
    <property type="molecule type" value="Genomic_DNA"/>
</dbReference>
<reference evidence="1" key="1">
    <citation type="submission" date="2023-10" db="EMBL/GenBank/DDBJ databases">
        <title>Genome assembly of Pristionchus species.</title>
        <authorList>
            <person name="Yoshida K."/>
            <person name="Sommer R.J."/>
        </authorList>
    </citation>
    <scope>NUCLEOTIDE SEQUENCE</scope>
    <source>
        <strain evidence="1">RS5133</strain>
    </source>
</reference>
<gene>
    <name evidence="1" type="ORF">PFISCL1PPCAC_16855</name>
</gene>